<comment type="caution">
    <text evidence="1">The sequence shown here is derived from an EMBL/GenBank/DDBJ whole genome shotgun (WGS) entry which is preliminary data.</text>
</comment>
<keyword evidence="2" id="KW-1185">Reference proteome</keyword>
<organism evidence="1 2">
    <name type="scientific">Luteolibacter rhizosphaerae</name>
    <dbReference type="NCBI Taxonomy" id="2989719"/>
    <lineage>
        <taxon>Bacteria</taxon>
        <taxon>Pseudomonadati</taxon>
        <taxon>Verrucomicrobiota</taxon>
        <taxon>Verrucomicrobiia</taxon>
        <taxon>Verrucomicrobiales</taxon>
        <taxon>Verrucomicrobiaceae</taxon>
        <taxon>Luteolibacter</taxon>
    </lineage>
</organism>
<dbReference type="EMBL" id="JAPDDR010000020">
    <property type="protein sequence ID" value="MCW1916903.1"/>
    <property type="molecule type" value="Genomic_DNA"/>
</dbReference>
<proteinExistence type="predicted"/>
<name>A0ABT3GAN3_9BACT</name>
<protein>
    <submittedName>
        <fullName evidence="1">Uncharacterized protein</fullName>
    </submittedName>
</protein>
<reference evidence="1" key="1">
    <citation type="submission" date="2022-10" db="EMBL/GenBank/DDBJ databases">
        <title>Luteolibacter sp. GHJ8, whole genome shotgun sequencing project.</title>
        <authorList>
            <person name="Zhao G."/>
            <person name="Shen L."/>
        </authorList>
    </citation>
    <scope>NUCLEOTIDE SEQUENCE</scope>
    <source>
        <strain evidence="1">GHJ8</strain>
    </source>
</reference>
<evidence type="ECO:0000313" key="1">
    <source>
        <dbReference type="EMBL" id="MCW1916903.1"/>
    </source>
</evidence>
<sequence length="306" mass="34284">MIETRLPQWLLTLIAAVPNAGRGVHLWLFKVARQLHAHLHEEDIVRVLMNACQGCGRYVSPHEIRDAVVNSRRISWQPPGLRKSVNREFKAAWPDVDPNLRRNAIFSTGIDGVADLWSASPTICTLDSLNAESVIDRIFPNNPLLCIGQTNADFATAPREDFRGKLSRMSLIVPSSMSALTGKRKKDGKVSAHTLENTGPRHYLVTEFDQGPKGEQAALIWHLKQFAPLTAVICSGGKSLHAWWNCHGVDEAKVRIFMRYAVILGADPATWTRSQFVRLPQGWRADRKALQEVVYFDHTKVEGLTP</sequence>
<evidence type="ECO:0000313" key="2">
    <source>
        <dbReference type="Proteomes" id="UP001165653"/>
    </source>
</evidence>
<accession>A0ABT3GAN3</accession>
<dbReference type="Proteomes" id="UP001165653">
    <property type="component" value="Unassembled WGS sequence"/>
</dbReference>
<gene>
    <name evidence="1" type="ORF">OJ996_25165</name>
</gene>